<feature type="signal peptide" evidence="1">
    <location>
        <begin position="1"/>
        <end position="17"/>
    </location>
</feature>
<gene>
    <name evidence="2" type="ORF">EEDITHA_LOCUS14597</name>
</gene>
<feature type="chain" id="PRO_5043975869" evidence="1">
    <location>
        <begin position="18"/>
        <end position="1214"/>
    </location>
</feature>
<sequence>MLFQLFILTTSIKVFSCVNLANDLKGQSTKVQRKLPFNSNTANSSNSINNNFISSASVSNIGTDTDKMKTTYSINGFPEVIYPTCILDNQPFYFNVNGFDVDLGPFSKDVKSSYKDICSNNKKNKQNLNLLKNQENGNMKHISQPNPSICQEIIIINQEGSDKMILNELKDGAKNNISIFDQNDDSKGISQTSSYVSNNIANVIEEYGKYNYSLFNVCDIITHVECEAITNNITTLARNETLNKICETKNTLFEKSIIDEHQKQIQGNCSVEEIQIWTEDQFNVSHQSNNTYSNELLSLIGESSKENEILYPLLQLFNHTILEETFCNTTDNHDSLKKNVKYCDHGKNKTQTSGVKDFNENDEEECLLDLIISLGPLVCCFPQTFSSNPYIRSKKLPLILSADIFPVTEINDDIWNQEPEYKTFNYPDLKCSFNSKSKCDLLETKSQTPFQCKSRSKYLPKYDNLKCLKTNSDKNDLSVSPVFSSDPNYRDIANFPEVEYPLKASEIWKPNYWNSQSDFSYRKVNSNNYYIKPTLSEYFKPIQNFGKKLELRPRTFSTKSFGNSTKNTNTLKKVKKFTNDTINGIKGENKTISLNSSYVNHFREIINSTSLSPCSPGSKLENKFSYDVCPIELRTLDRPMAKFYKSDEASNLTSEYELLVNVYTEKFKDEIKSILKTVTDDIILSNIECTKENVVPPAQMIKQTDILKANSRSNDLNIYNEFASPDLLKNRRSQSFHEFTNNGKDFCLPDTNLKPKLTSTDHLINTKIDKFKENMSSVIKSTAEHFLENTKNKAILKTNKNQNNLIKEIDYPKIESSCAKFTKDWQKTQLPIADVTVNMHLDKLHNDMTRKLMTNADNILLKSYESSRDQAIESPLFTGNNDKFCYKTKLTSTEDLTSLNPNAINKEIPGLKPVSENAINDFHYYTKLTDEAINSHVDKLHSEMTHKMTSKADNILLKPYDSSHSQPIGTQLYTGNNELYYKTKLAPNENMTCFTPNSIYKEMPVLKSVSENIVKDFDHSTKLKDLAINSHVNKLHNEMTRKMTLKADNFLLKPYDPHVQTIEGQLFTNDNNKPNYKPKLTPNEESTSLNRNVTYCLLSSQNKTSNNEASFTYVSDENELNNKDKEYGMFIPAIDKEETEIVSSNSMDKDIEIDEDFTTDSYPENDGSDWSSFALSTVAPRMSTVDKLWRDSSVIEYDKSLSYPDELEQYFLMN</sequence>
<reference evidence="2" key="1">
    <citation type="submission" date="2022-03" db="EMBL/GenBank/DDBJ databases">
        <authorList>
            <person name="Tunstrom K."/>
        </authorList>
    </citation>
    <scope>NUCLEOTIDE SEQUENCE</scope>
</reference>
<protein>
    <submittedName>
        <fullName evidence="2">Uncharacterized protein</fullName>
    </submittedName>
</protein>
<evidence type="ECO:0000313" key="2">
    <source>
        <dbReference type="EMBL" id="CAH2099647.1"/>
    </source>
</evidence>
<evidence type="ECO:0000313" key="3">
    <source>
        <dbReference type="Proteomes" id="UP001153954"/>
    </source>
</evidence>
<dbReference type="Proteomes" id="UP001153954">
    <property type="component" value="Unassembled WGS sequence"/>
</dbReference>
<dbReference type="AlphaFoldDB" id="A0AAU9UNG7"/>
<dbReference type="EMBL" id="CAKOGL010000022">
    <property type="protein sequence ID" value="CAH2099647.1"/>
    <property type="molecule type" value="Genomic_DNA"/>
</dbReference>
<organism evidence="2 3">
    <name type="scientific">Euphydryas editha</name>
    <name type="common">Edith's checkerspot</name>
    <dbReference type="NCBI Taxonomy" id="104508"/>
    <lineage>
        <taxon>Eukaryota</taxon>
        <taxon>Metazoa</taxon>
        <taxon>Ecdysozoa</taxon>
        <taxon>Arthropoda</taxon>
        <taxon>Hexapoda</taxon>
        <taxon>Insecta</taxon>
        <taxon>Pterygota</taxon>
        <taxon>Neoptera</taxon>
        <taxon>Endopterygota</taxon>
        <taxon>Lepidoptera</taxon>
        <taxon>Glossata</taxon>
        <taxon>Ditrysia</taxon>
        <taxon>Papilionoidea</taxon>
        <taxon>Nymphalidae</taxon>
        <taxon>Nymphalinae</taxon>
        <taxon>Euphydryas</taxon>
    </lineage>
</organism>
<accession>A0AAU9UNG7</accession>
<keyword evidence="3" id="KW-1185">Reference proteome</keyword>
<keyword evidence="1" id="KW-0732">Signal</keyword>
<evidence type="ECO:0000256" key="1">
    <source>
        <dbReference type="SAM" id="SignalP"/>
    </source>
</evidence>
<proteinExistence type="predicted"/>
<name>A0AAU9UNG7_EUPED</name>
<comment type="caution">
    <text evidence="2">The sequence shown here is derived from an EMBL/GenBank/DDBJ whole genome shotgun (WGS) entry which is preliminary data.</text>
</comment>